<dbReference type="PANTHER" id="PTHR37544">
    <property type="entry name" value="SPRAY-RELATED"/>
    <property type="match status" value="1"/>
</dbReference>
<evidence type="ECO:0000256" key="2">
    <source>
        <dbReference type="SAM" id="Phobius"/>
    </source>
</evidence>
<accession>A0A8H4QKM3</accession>
<feature type="transmembrane region" description="Helical" evidence="2">
    <location>
        <begin position="496"/>
        <end position="515"/>
    </location>
</feature>
<feature type="region of interest" description="Disordered" evidence="1">
    <location>
        <begin position="122"/>
        <end position="187"/>
    </location>
</feature>
<dbReference type="PANTHER" id="PTHR37544:SF3">
    <property type="entry name" value="SPRAY"/>
    <property type="match status" value="1"/>
</dbReference>
<feature type="transmembrane region" description="Helical" evidence="2">
    <location>
        <begin position="544"/>
        <end position="565"/>
    </location>
</feature>
<feature type="compositionally biased region" description="Low complexity" evidence="1">
    <location>
        <begin position="146"/>
        <end position="162"/>
    </location>
</feature>
<dbReference type="AlphaFoldDB" id="A0A8H4QKM3"/>
<evidence type="ECO:0000256" key="1">
    <source>
        <dbReference type="SAM" id="MobiDB-lite"/>
    </source>
</evidence>
<feature type="compositionally biased region" description="Basic and acidic residues" evidence="1">
    <location>
        <begin position="634"/>
        <end position="645"/>
    </location>
</feature>
<keyword evidence="2" id="KW-0472">Membrane</keyword>
<feature type="transmembrane region" description="Helical" evidence="2">
    <location>
        <begin position="385"/>
        <end position="406"/>
    </location>
</feature>
<feature type="compositionally biased region" description="Basic residues" evidence="1">
    <location>
        <begin position="163"/>
        <end position="180"/>
    </location>
</feature>
<evidence type="ECO:0000313" key="4">
    <source>
        <dbReference type="Proteomes" id="UP000566819"/>
    </source>
</evidence>
<dbReference type="InterPro" id="IPR021840">
    <property type="entry name" value="DUF3433"/>
</dbReference>
<feature type="transmembrane region" description="Helical" evidence="2">
    <location>
        <begin position="654"/>
        <end position="679"/>
    </location>
</feature>
<protein>
    <submittedName>
        <fullName evidence="3">Uncharacterized protein</fullName>
    </submittedName>
</protein>
<keyword evidence="2" id="KW-1133">Transmembrane helix</keyword>
<dbReference type="Proteomes" id="UP000566819">
    <property type="component" value="Unassembled WGS sequence"/>
</dbReference>
<evidence type="ECO:0000313" key="3">
    <source>
        <dbReference type="EMBL" id="KAF4612475.1"/>
    </source>
</evidence>
<proteinExistence type="predicted"/>
<dbReference type="OrthoDB" id="3248909at2759"/>
<organism evidence="3 4">
    <name type="scientific">Cudoniella acicularis</name>
    <dbReference type="NCBI Taxonomy" id="354080"/>
    <lineage>
        <taxon>Eukaryota</taxon>
        <taxon>Fungi</taxon>
        <taxon>Dikarya</taxon>
        <taxon>Ascomycota</taxon>
        <taxon>Pezizomycotina</taxon>
        <taxon>Leotiomycetes</taxon>
        <taxon>Helotiales</taxon>
        <taxon>Tricladiaceae</taxon>
        <taxon>Cudoniella</taxon>
    </lineage>
</organism>
<comment type="caution">
    <text evidence="3">The sequence shown here is derived from an EMBL/GenBank/DDBJ whole genome shotgun (WGS) entry which is preliminary data.</text>
</comment>
<sequence>MDDFGGKDGYPMDLSSFGYDPHPLNHKASSMSAVSAMTSRPALNHKYSSVSAMSSDDDGRRDSIVSLPSPPEGPYFEGPYSNDQIDISHVQFSSIEGSGIRPPSTSSIRSLNRASAALPDALRIGSPQSPATKGFNPFSRPTSTYSPVSSSEGSRRPSISRRTSSKSKSSGRRSSLRHGGHSSISIPENEEIDLSLLPSAMPMGISFTPHKTGYSSVQEEEAEDDMSDLPMDLSSFDGPPQNPLQWKETNRKEKEGVLTGGLGKGWTPDAVNVITTTDLLAKATPTISRGLSIRSPRLARSPTFRDLAQIEANKRGKIIEVIVEDPKEEDEPIVDMDISSIAGSNSNILNYNRMTMSRGLRKDTLPVKPEVFYPQADWKPFSMRWPYLTFLIILSVGLAAVQEYLLQRSIEKPLYQFTTASDLKTWDYFCFRYLPTIIAVSYGILWQVTDFEVKRLEAYYQLSKDGGALAAESINVDYITFFNFLRPLRALKFKHYAVAVSSLATLVAVSAVPTLQTASITLQPDRNTRESQPDVPKTIHMDPIWSRLLSVILMLIAILGCILVWQLQKRRSGLVADVKGIAGIAAMANRSHILMDFKDMDTASPGEIHKRLKMHRYLLRNSSLAPDPDNPLTQEEKDKYDQHARRRTENPHPFMLRLVAGIPFIIGMLLFMVAIPIVLFQSDANLITDKVPWLLTGVAVGIKLAWGTLETDCLRSIIRLWRSAGCRFARCLMGISSLRSLDLALSSRKC</sequence>
<reference evidence="3 4" key="1">
    <citation type="submission" date="2020-03" db="EMBL/GenBank/DDBJ databases">
        <title>Draft Genome Sequence of Cudoniella acicularis.</title>
        <authorList>
            <person name="Buettner E."/>
            <person name="Kellner H."/>
        </authorList>
    </citation>
    <scope>NUCLEOTIDE SEQUENCE [LARGE SCALE GENOMIC DNA]</scope>
    <source>
        <strain evidence="3 4">DSM 108380</strain>
    </source>
</reference>
<feature type="region of interest" description="Disordered" evidence="1">
    <location>
        <begin position="623"/>
        <end position="645"/>
    </location>
</feature>
<dbReference type="Pfam" id="PF11915">
    <property type="entry name" value="DUF3433"/>
    <property type="match status" value="1"/>
</dbReference>
<keyword evidence="2" id="KW-0812">Transmembrane</keyword>
<gene>
    <name evidence="3" type="ORF">G7Y89_g15603</name>
</gene>
<name>A0A8H4QKM3_9HELO</name>
<feature type="region of interest" description="Disordered" evidence="1">
    <location>
        <begin position="47"/>
        <end position="82"/>
    </location>
</feature>
<feature type="transmembrane region" description="Helical" evidence="2">
    <location>
        <begin position="691"/>
        <end position="709"/>
    </location>
</feature>
<dbReference type="EMBL" id="JAAMPI010002529">
    <property type="protein sequence ID" value="KAF4612475.1"/>
    <property type="molecule type" value="Genomic_DNA"/>
</dbReference>
<keyword evidence="4" id="KW-1185">Reference proteome</keyword>